<name>I2GIC5_9BACT</name>
<accession>I2GIC5</accession>
<dbReference type="AlphaFoldDB" id="I2GIC5"/>
<gene>
    <name evidence="2" type="ORF">BN8_02762</name>
</gene>
<dbReference type="InterPro" id="IPR026444">
    <property type="entry name" value="Secre_tail"/>
</dbReference>
<evidence type="ECO:0000313" key="3">
    <source>
        <dbReference type="Proteomes" id="UP000009309"/>
    </source>
</evidence>
<dbReference type="EMBL" id="CAIT01000006">
    <property type="protein sequence ID" value="CCH53650.1"/>
    <property type="molecule type" value="Genomic_DNA"/>
</dbReference>
<dbReference type="Proteomes" id="UP000009309">
    <property type="component" value="Unassembled WGS sequence"/>
</dbReference>
<evidence type="ECO:0000259" key="1">
    <source>
        <dbReference type="Pfam" id="PF18962"/>
    </source>
</evidence>
<protein>
    <recommendedName>
        <fullName evidence="1">Secretion system C-terminal sorting domain-containing protein</fullName>
    </recommendedName>
</protein>
<comment type="caution">
    <text evidence="2">The sequence shown here is derived from an EMBL/GenBank/DDBJ whole genome shotgun (WGS) entry which is preliminary data.</text>
</comment>
<organism evidence="2 3">
    <name type="scientific">Fibrisoma limi BUZ 3</name>
    <dbReference type="NCBI Taxonomy" id="1185876"/>
    <lineage>
        <taxon>Bacteria</taxon>
        <taxon>Pseudomonadati</taxon>
        <taxon>Bacteroidota</taxon>
        <taxon>Cytophagia</taxon>
        <taxon>Cytophagales</taxon>
        <taxon>Spirosomataceae</taxon>
        <taxon>Fibrisoma</taxon>
    </lineage>
</organism>
<dbReference type="eggNOG" id="ENOG5033MKK">
    <property type="taxonomic scope" value="Bacteria"/>
</dbReference>
<keyword evidence="3" id="KW-1185">Reference proteome</keyword>
<feature type="domain" description="Secretion system C-terminal sorting" evidence="1">
    <location>
        <begin position="79"/>
        <end position="148"/>
    </location>
</feature>
<proteinExistence type="predicted"/>
<sequence>MLYKVLVIAHTFGTSNGTNPTIFRTVNLIRSTMKTLIKPLLVAFGLSVLSLSATQAETNPIRRAAKAATYKTGIYPTIGGKLQISLDKETIGAIDVQLKDVNGKVLFFQHMGKREKQLRLRLNLNELPEGLYHVEISNGVNVTTQTITVGARQTTEPSRILTLE</sequence>
<dbReference type="Pfam" id="PF18962">
    <property type="entry name" value="Por_Secre_tail"/>
    <property type="match status" value="1"/>
</dbReference>
<reference evidence="2 3" key="1">
    <citation type="journal article" date="2012" name="J. Bacteriol.">
        <title>Genome Sequence of the Filamentous Bacterium Fibrisoma limi BUZ 3T.</title>
        <authorList>
            <person name="Filippini M."/>
            <person name="Qi W."/>
            <person name="Jaenicke S."/>
            <person name="Goesmann A."/>
            <person name="Smits T.H."/>
            <person name="Bagheri H.C."/>
        </authorList>
    </citation>
    <scope>NUCLEOTIDE SEQUENCE [LARGE SCALE GENOMIC DNA]</scope>
    <source>
        <strain evidence="3">BUZ 3T</strain>
    </source>
</reference>
<evidence type="ECO:0000313" key="2">
    <source>
        <dbReference type="EMBL" id="CCH53650.1"/>
    </source>
</evidence>